<dbReference type="AlphaFoldDB" id="A0A1G1YDX0"/>
<dbReference type="Pfam" id="PF12762">
    <property type="entry name" value="DDE_Tnp_IS1595"/>
    <property type="match status" value="1"/>
</dbReference>
<organism evidence="2 3">
    <name type="scientific">Candidatus Buchananbacteria bacterium RIFCSPHIGHO2_02_FULL_56_16</name>
    <dbReference type="NCBI Taxonomy" id="1797542"/>
    <lineage>
        <taxon>Bacteria</taxon>
        <taxon>Candidatus Buchananiibacteriota</taxon>
    </lineage>
</organism>
<name>A0A1G1YDX0_9BACT</name>
<dbReference type="Proteomes" id="UP000177310">
    <property type="component" value="Unassembled WGS sequence"/>
</dbReference>
<evidence type="ECO:0000313" key="3">
    <source>
        <dbReference type="Proteomes" id="UP000177310"/>
    </source>
</evidence>
<accession>A0A1G1YDX0</accession>
<gene>
    <name evidence="2" type="ORF">A3J59_00165</name>
</gene>
<evidence type="ECO:0000259" key="1">
    <source>
        <dbReference type="Pfam" id="PF12762"/>
    </source>
</evidence>
<comment type="caution">
    <text evidence="2">The sequence shown here is derived from an EMBL/GenBank/DDBJ whole genome shotgun (WGS) entry which is preliminary data.</text>
</comment>
<sequence length="201" mass="23785">MKLNLRTWYALLWCWTQKIPVLQSQKLCHVSEAAVRAWFREFRLHLPAVEPILDGKVQMDEAYFKELSLLLAKQVGTRNLAHQMIFKRSIDRAEAANFLFQWVVPKTKLQTDGAGIYQTIDQWWQVRHKVAIHRKFQFGLTSEIEGMFGNLRTFIRRMYHHATPEYLPEYVSEFCCRFSSPEIFDSPLSYLQKTIKPVPFD</sequence>
<feature type="domain" description="ISXO2-like transposase" evidence="1">
    <location>
        <begin position="89"/>
        <end position="178"/>
    </location>
</feature>
<protein>
    <recommendedName>
        <fullName evidence="1">ISXO2-like transposase domain-containing protein</fullName>
    </recommendedName>
</protein>
<dbReference type="NCBIfam" id="NF033547">
    <property type="entry name" value="transpos_IS1595"/>
    <property type="match status" value="1"/>
</dbReference>
<evidence type="ECO:0000313" key="2">
    <source>
        <dbReference type="EMBL" id="OGY50016.1"/>
    </source>
</evidence>
<proteinExistence type="predicted"/>
<dbReference type="InterPro" id="IPR024445">
    <property type="entry name" value="Tnp_ISXO2-like"/>
</dbReference>
<reference evidence="2 3" key="1">
    <citation type="journal article" date="2016" name="Nat. Commun.">
        <title>Thousands of microbial genomes shed light on interconnected biogeochemical processes in an aquifer system.</title>
        <authorList>
            <person name="Anantharaman K."/>
            <person name="Brown C.T."/>
            <person name="Hug L.A."/>
            <person name="Sharon I."/>
            <person name="Castelle C.J."/>
            <person name="Probst A.J."/>
            <person name="Thomas B.C."/>
            <person name="Singh A."/>
            <person name="Wilkins M.J."/>
            <person name="Karaoz U."/>
            <person name="Brodie E.L."/>
            <person name="Williams K.H."/>
            <person name="Hubbard S.S."/>
            <person name="Banfield J.F."/>
        </authorList>
    </citation>
    <scope>NUCLEOTIDE SEQUENCE [LARGE SCALE GENOMIC DNA]</scope>
</reference>
<dbReference type="EMBL" id="MHIL01000037">
    <property type="protein sequence ID" value="OGY50016.1"/>
    <property type="molecule type" value="Genomic_DNA"/>
</dbReference>